<accession>A0A8T0HXX7</accession>
<evidence type="ECO:0000313" key="3">
    <source>
        <dbReference type="Proteomes" id="UP000822688"/>
    </source>
</evidence>
<proteinExistence type="predicted"/>
<dbReference type="AlphaFoldDB" id="A0A8T0HXX7"/>
<dbReference type="Proteomes" id="UP000822688">
    <property type="component" value="Chromosome 5"/>
</dbReference>
<evidence type="ECO:0000313" key="2">
    <source>
        <dbReference type="EMBL" id="KAG0575637.1"/>
    </source>
</evidence>
<comment type="caution">
    <text evidence="2">The sequence shown here is derived from an EMBL/GenBank/DDBJ whole genome shotgun (WGS) entry which is preliminary data.</text>
</comment>
<keyword evidence="3" id="KW-1185">Reference proteome</keyword>
<dbReference type="EMBL" id="CM026425">
    <property type="protein sequence ID" value="KAG0575637.1"/>
    <property type="molecule type" value="Genomic_DNA"/>
</dbReference>
<sequence>MMVSLKTCPTQITETIPKSSPKASAPNATRQRNEMTSPALNFCPSTICRYRRNTTIAVPSFMRDSPSIRVLNFLLAPNSFNNATTATGSVALSRPPSKSPVLQFQSYGNILTITTPRKKVDITTPGAARRSICTKPL</sequence>
<gene>
    <name evidence="2" type="ORF">KC19_5G019300</name>
</gene>
<protein>
    <submittedName>
        <fullName evidence="2">Uncharacterized protein</fullName>
    </submittedName>
</protein>
<evidence type="ECO:0000256" key="1">
    <source>
        <dbReference type="SAM" id="MobiDB-lite"/>
    </source>
</evidence>
<organism evidence="2 3">
    <name type="scientific">Ceratodon purpureus</name>
    <name type="common">Fire moss</name>
    <name type="synonym">Dicranum purpureum</name>
    <dbReference type="NCBI Taxonomy" id="3225"/>
    <lineage>
        <taxon>Eukaryota</taxon>
        <taxon>Viridiplantae</taxon>
        <taxon>Streptophyta</taxon>
        <taxon>Embryophyta</taxon>
        <taxon>Bryophyta</taxon>
        <taxon>Bryophytina</taxon>
        <taxon>Bryopsida</taxon>
        <taxon>Dicranidae</taxon>
        <taxon>Pseudoditrichales</taxon>
        <taxon>Ditrichaceae</taxon>
        <taxon>Ceratodon</taxon>
    </lineage>
</organism>
<feature type="non-terminal residue" evidence="2">
    <location>
        <position position="137"/>
    </location>
</feature>
<reference evidence="2" key="1">
    <citation type="submission" date="2020-06" db="EMBL/GenBank/DDBJ databases">
        <title>WGS assembly of Ceratodon purpureus strain R40.</title>
        <authorList>
            <person name="Carey S.B."/>
            <person name="Jenkins J."/>
            <person name="Shu S."/>
            <person name="Lovell J.T."/>
            <person name="Sreedasyam A."/>
            <person name="Maumus F."/>
            <person name="Tiley G.P."/>
            <person name="Fernandez-Pozo N."/>
            <person name="Barry K."/>
            <person name="Chen C."/>
            <person name="Wang M."/>
            <person name="Lipzen A."/>
            <person name="Daum C."/>
            <person name="Saski C.A."/>
            <person name="Payton A.C."/>
            <person name="Mcbreen J.C."/>
            <person name="Conrad R.E."/>
            <person name="Kollar L.M."/>
            <person name="Olsson S."/>
            <person name="Huttunen S."/>
            <person name="Landis J.B."/>
            <person name="Wickett N.J."/>
            <person name="Johnson M.G."/>
            <person name="Rensing S.A."/>
            <person name="Grimwood J."/>
            <person name="Schmutz J."/>
            <person name="Mcdaniel S.F."/>
        </authorList>
    </citation>
    <scope>NUCLEOTIDE SEQUENCE</scope>
    <source>
        <strain evidence="2">R40</strain>
    </source>
</reference>
<name>A0A8T0HXX7_CERPU</name>
<feature type="region of interest" description="Disordered" evidence="1">
    <location>
        <begin position="14"/>
        <end position="36"/>
    </location>
</feature>